<dbReference type="SMART" id="SM00909">
    <property type="entry name" value="Germane"/>
    <property type="match status" value="1"/>
</dbReference>
<dbReference type="eggNOG" id="COG5401">
    <property type="taxonomic scope" value="Bacteria"/>
</dbReference>
<keyword evidence="4" id="KW-1185">Reference proteome</keyword>
<dbReference type="STRING" id="498761.HM1_0412"/>
<keyword evidence="1" id="KW-0732">Signal</keyword>
<feature type="domain" description="GerMN" evidence="2">
    <location>
        <begin position="71"/>
        <end position="157"/>
    </location>
</feature>
<sequence>MFILLALVSAIALSGCSLSRATPPAESAPDDQGKAVTAAAETTVRLFFPDQELQRLVKEERPLNGGAEEKVRQTFELLKGGPQNGQLTTLIPAKTRLLGVTIKDTQLEVNLSQEIRQSNVGSTGEALLIGSLVNSFSSLGYTGVQLIVEGQKVETLAGHLDISRPLSFFDELTIRQGPIPPPEKIGDIEKDVRQGHQQWRLDPLEVTRVDGIALGFEPEKDCFSLISQSEAVGKPVAKVRVRHGKMDFLVELTQPAGAGKEHIWVIRSVAAVPPGA</sequence>
<evidence type="ECO:0000313" key="3">
    <source>
        <dbReference type="EMBL" id="ABZ83029.1"/>
    </source>
</evidence>
<dbReference type="HOGENOM" id="CLU_1007503_0_0_9"/>
<gene>
    <name evidence="3" type="ORF">HM1_0412</name>
</gene>
<proteinExistence type="predicted"/>
<feature type="chain" id="PRO_5038783691" description="GerMN domain-containing protein" evidence="1">
    <location>
        <begin position="22"/>
        <end position="276"/>
    </location>
</feature>
<dbReference type="EMBL" id="CP000930">
    <property type="protein sequence ID" value="ABZ83029.1"/>
    <property type="molecule type" value="Genomic_DNA"/>
</dbReference>
<dbReference type="KEGG" id="hmo:HM1_0412"/>
<protein>
    <recommendedName>
        <fullName evidence="2">GerMN domain-containing protein</fullName>
    </recommendedName>
</protein>
<feature type="signal peptide" evidence="1">
    <location>
        <begin position="1"/>
        <end position="21"/>
    </location>
</feature>
<dbReference type="InterPro" id="IPR019606">
    <property type="entry name" value="GerMN"/>
</dbReference>
<dbReference type="AlphaFoldDB" id="B0TF46"/>
<evidence type="ECO:0000256" key="1">
    <source>
        <dbReference type="SAM" id="SignalP"/>
    </source>
</evidence>
<accession>B0TF46</accession>
<dbReference type="Proteomes" id="UP000008550">
    <property type="component" value="Chromosome"/>
</dbReference>
<organism evidence="3 4">
    <name type="scientific">Heliobacterium modesticaldum (strain ATCC 51547 / Ice1)</name>
    <dbReference type="NCBI Taxonomy" id="498761"/>
    <lineage>
        <taxon>Bacteria</taxon>
        <taxon>Bacillati</taxon>
        <taxon>Bacillota</taxon>
        <taxon>Clostridia</taxon>
        <taxon>Eubacteriales</taxon>
        <taxon>Heliobacteriaceae</taxon>
        <taxon>Heliomicrobium</taxon>
    </lineage>
</organism>
<evidence type="ECO:0000313" key="4">
    <source>
        <dbReference type="Proteomes" id="UP000008550"/>
    </source>
</evidence>
<dbReference type="Pfam" id="PF10646">
    <property type="entry name" value="Germane"/>
    <property type="match status" value="1"/>
</dbReference>
<reference evidence="3 4" key="1">
    <citation type="journal article" date="2008" name="J. Bacteriol.">
        <title>The genome of Heliobacterium modesticaldum, a phototrophic representative of the Firmicutes containing the simplest photosynthetic apparatus.</title>
        <authorList>
            <person name="Sattley W.M."/>
            <person name="Madigan M.T."/>
            <person name="Swingley W.D."/>
            <person name="Cheung P.C."/>
            <person name="Clocksin K.M."/>
            <person name="Conrad A.L."/>
            <person name="Dejesa L.C."/>
            <person name="Honchak B.M."/>
            <person name="Jung D.O."/>
            <person name="Karbach L.E."/>
            <person name="Kurdoglu A."/>
            <person name="Lahiri S."/>
            <person name="Mastrian S.D."/>
            <person name="Page L.E."/>
            <person name="Taylor H.L."/>
            <person name="Wang Z.T."/>
            <person name="Raymond J."/>
            <person name="Chen M."/>
            <person name="Blankenship R.E."/>
            <person name="Touchman J.W."/>
        </authorList>
    </citation>
    <scope>NUCLEOTIDE SEQUENCE [LARGE SCALE GENOMIC DNA]</scope>
    <source>
        <strain evidence="4">ATCC 51547 / Ice1</strain>
    </source>
</reference>
<evidence type="ECO:0000259" key="2">
    <source>
        <dbReference type="SMART" id="SM00909"/>
    </source>
</evidence>
<name>B0TF46_HELMI</name>